<accession>A0AAC9D3V4</accession>
<gene>
    <name evidence="1" type="ORF">BB050_04166</name>
</gene>
<organism evidence="1 2">
    <name type="scientific">Flavobacterium anhuiense</name>
    <dbReference type="NCBI Taxonomy" id="459526"/>
    <lineage>
        <taxon>Bacteria</taxon>
        <taxon>Pseudomonadati</taxon>
        <taxon>Bacteroidota</taxon>
        <taxon>Flavobacteriia</taxon>
        <taxon>Flavobacteriales</taxon>
        <taxon>Flavobacteriaceae</taxon>
        <taxon>Flavobacterium</taxon>
    </lineage>
</organism>
<sequence length="29" mass="3457">MAYNNNGLLRFLDAQNKLYLTALDEIKKW</sequence>
<dbReference type="EMBL" id="CP016907">
    <property type="protein sequence ID" value="AOC97244.1"/>
    <property type="molecule type" value="Genomic_DNA"/>
</dbReference>
<dbReference type="AlphaFoldDB" id="A0AAC9D3V4"/>
<reference evidence="1 2" key="1">
    <citation type="submission" date="2016-08" db="EMBL/GenBank/DDBJ databases">
        <title>Complete genome sequence of Flavobacterium johnsoniae strain GSE09, a volatile-producing biocontrol agent isolated from cucumber (Cucumis sativus).</title>
        <authorList>
            <person name="Jeong J.-J."/>
            <person name="Oh J.Y."/>
            <person name="Jim Y.J."/>
            <person name="Sang M.K."/>
            <person name="Kim K.D."/>
        </authorList>
    </citation>
    <scope>NUCLEOTIDE SEQUENCE [LARGE SCALE GENOMIC DNA]</scope>
    <source>
        <strain evidence="1 2">GSE09</strain>
    </source>
</reference>
<dbReference type="KEGG" id="fjg:BB050_04166"/>
<name>A0AAC9D3V4_9FLAO</name>
<proteinExistence type="predicted"/>
<dbReference type="Proteomes" id="UP000093276">
    <property type="component" value="Chromosome"/>
</dbReference>
<evidence type="ECO:0000313" key="1">
    <source>
        <dbReference type="EMBL" id="AOC97244.1"/>
    </source>
</evidence>
<evidence type="ECO:0000313" key="2">
    <source>
        <dbReference type="Proteomes" id="UP000093276"/>
    </source>
</evidence>
<protein>
    <submittedName>
        <fullName evidence="1">Uncharacterized protein</fullName>
    </submittedName>
</protein>